<dbReference type="OrthoDB" id="9773582at2"/>
<protein>
    <submittedName>
        <fullName evidence="3">PAP2 superfamily protein</fullName>
    </submittedName>
</protein>
<dbReference type="PANTHER" id="PTHR14969">
    <property type="entry name" value="SPHINGOSINE-1-PHOSPHATE PHOSPHOHYDROLASE"/>
    <property type="match status" value="1"/>
</dbReference>
<reference evidence="4" key="1">
    <citation type="submission" date="2016-11" db="EMBL/GenBank/DDBJ databases">
        <authorList>
            <person name="Varghese N."/>
            <person name="Submissions S."/>
        </authorList>
    </citation>
    <scope>NUCLEOTIDE SEQUENCE [LARGE SCALE GENOMIC DNA]</scope>
    <source>
        <strain evidence="4">DSM 18016</strain>
    </source>
</reference>
<dbReference type="Gene3D" id="2.40.160.20">
    <property type="match status" value="1"/>
</dbReference>
<evidence type="ECO:0000313" key="3">
    <source>
        <dbReference type="EMBL" id="SHK08622.1"/>
    </source>
</evidence>
<evidence type="ECO:0000313" key="4">
    <source>
        <dbReference type="Proteomes" id="UP000184498"/>
    </source>
</evidence>
<feature type="domain" description="Phosphatidic acid phosphatase type 2/haloperoxidase" evidence="2">
    <location>
        <begin position="122"/>
        <end position="222"/>
    </location>
</feature>
<evidence type="ECO:0000259" key="2">
    <source>
        <dbReference type="SMART" id="SM00014"/>
    </source>
</evidence>
<dbReference type="AlphaFoldDB" id="A0A1M6PKW2"/>
<dbReference type="PANTHER" id="PTHR14969:SF13">
    <property type="entry name" value="AT30094P"/>
    <property type="match status" value="1"/>
</dbReference>
<keyword evidence="1" id="KW-0732">Signal</keyword>
<gene>
    <name evidence="3" type="ORF">SAMN05444371_1160</name>
</gene>
<keyword evidence="4" id="KW-1185">Reference proteome</keyword>
<sequence>MIKKLFFSSALAFSIQSLDAQDSIKIQPITSMSLLLEKDNSSNSKKFFQKDGVKMSIAPLILFSASAGTWGERKKIREMRNRYIPDFKVPYDNYLQYAPAATVYGLKLAGVKGRNNAGRATLSYATSLAIMGIIVNSVKYTAKVERPDGSSNNSFPSGHTSMAFTNATFLHKEYGLASPAYSIGGYAASTFTGIGRNLNNRHWISDVLAGAGIGILSTQLGYFFIDKIYKNKGDNLGLFAGFDGNGNPSFLSLKFGSALAINNFLKESELDDKKETGFEAGLEGAYFFSKNWGVGANFSFSSFPVKGIRFPLDDGYTTNFDVVTQSLGFLNVGIGPYYSYDFSDKWQMMLKTTFGHSSAANGKVFFKNEIFSDLPNNEFEVADYKPSNGFRWNSGVAFTYKLNPELGITAYADYTQTQSRITYKFNEILKADEEMNMDFNDASAKEKINYFSLGLRLTAYF</sequence>
<feature type="chain" id="PRO_5012341758" evidence="1">
    <location>
        <begin position="21"/>
        <end position="461"/>
    </location>
</feature>
<organism evidence="3 4">
    <name type="scientific">Epilithonimonas mollis</name>
    <dbReference type="NCBI Taxonomy" id="216903"/>
    <lineage>
        <taxon>Bacteria</taxon>
        <taxon>Pseudomonadati</taxon>
        <taxon>Bacteroidota</taxon>
        <taxon>Flavobacteriia</taxon>
        <taxon>Flavobacteriales</taxon>
        <taxon>Weeksellaceae</taxon>
        <taxon>Chryseobacterium group</taxon>
        <taxon>Epilithonimonas</taxon>
    </lineage>
</organism>
<dbReference type="SUPFAM" id="SSF48317">
    <property type="entry name" value="Acid phosphatase/Vanadium-dependent haloperoxidase"/>
    <property type="match status" value="1"/>
</dbReference>
<dbReference type="RefSeq" id="WP_072996828.1">
    <property type="nucleotide sequence ID" value="NZ_FRAM01000001.1"/>
</dbReference>
<dbReference type="SMART" id="SM00014">
    <property type="entry name" value="acidPPc"/>
    <property type="match status" value="1"/>
</dbReference>
<name>A0A1M6PKW2_9FLAO</name>
<accession>A0A1M6PKW2</accession>
<dbReference type="Pfam" id="PF01569">
    <property type="entry name" value="PAP2"/>
    <property type="match status" value="1"/>
</dbReference>
<evidence type="ECO:0000256" key="1">
    <source>
        <dbReference type="SAM" id="SignalP"/>
    </source>
</evidence>
<dbReference type="Proteomes" id="UP000184498">
    <property type="component" value="Unassembled WGS sequence"/>
</dbReference>
<feature type="signal peptide" evidence="1">
    <location>
        <begin position="1"/>
        <end position="20"/>
    </location>
</feature>
<dbReference type="InterPro" id="IPR000326">
    <property type="entry name" value="PAP2/HPO"/>
</dbReference>
<dbReference type="EMBL" id="FRAM01000001">
    <property type="protein sequence ID" value="SHK08622.1"/>
    <property type="molecule type" value="Genomic_DNA"/>
</dbReference>
<proteinExistence type="predicted"/>
<dbReference type="STRING" id="216903.SAMN05444371_1160"/>
<dbReference type="Gene3D" id="1.20.144.10">
    <property type="entry name" value="Phosphatidic acid phosphatase type 2/haloperoxidase"/>
    <property type="match status" value="1"/>
</dbReference>
<dbReference type="CDD" id="cd03394">
    <property type="entry name" value="PAP2_like_5"/>
    <property type="match status" value="1"/>
</dbReference>
<dbReference type="InterPro" id="IPR036938">
    <property type="entry name" value="PAP2/HPO_sf"/>
</dbReference>